<accession>A0ACB8JNP5</accession>
<sequence>MGGTSIADNWKELSGNNNWDGLLNPLNINLRRYIIHYGERVQAIYDSFNGEITSKMYGFPRYAPENFFSNVALQNGNPYKYIVTDYLYARSDTDFLEWLLPDQSAWIGYVAVATDEGKAVLGRRDILISWRGTQSAAEWFKDIEFSLTAASDIFEDTYGPTPEVHSGFYSLYVKSDSASTYNKSSAKDQVRSAVRTLVDKYKEEEMSITVIGHSLGSALATLNAADLVANGYNKPTGSDAASGCMVTAIVFASPRVGNSAFKTLFEDLNHLHLLRVTNKHDIVPDLPPSYLPPIAIGYVHVGQELKIDTTKSTYVKKPSVASVLHNLENYLHGIAGTPKGDDDDDDFELAIDRDIALVNKGLDLLEVKYGVPHLEFTDLKHTMCLASRKVTEKEKENKLNKRALLISNYLITYTHSSTYIIH</sequence>
<evidence type="ECO:0000313" key="1">
    <source>
        <dbReference type="EMBL" id="KAH9734287.1"/>
    </source>
</evidence>
<protein>
    <submittedName>
        <fullName evidence="1">Phospholipase A1-IIgamma</fullName>
    </submittedName>
</protein>
<proteinExistence type="predicted"/>
<dbReference type="EMBL" id="CM039175">
    <property type="protein sequence ID" value="KAH9734287.1"/>
    <property type="molecule type" value="Genomic_DNA"/>
</dbReference>
<dbReference type="Proteomes" id="UP000829398">
    <property type="component" value="Chromosome 6"/>
</dbReference>
<organism evidence="1 2">
    <name type="scientific">Citrus sinensis</name>
    <name type="common">Sweet orange</name>
    <name type="synonym">Citrus aurantium var. sinensis</name>
    <dbReference type="NCBI Taxonomy" id="2711"/>
    <lineage>
        <taxon>Eukaryota</taxon>
        <taxon>Viridiplantae</taxon>
        <taxon>Streptophyta</taxon>
        <taxon>Embryophyta</taxon>
        <taxon>Tracheophyta</taxon>
        <taxon>Spermatophyta</taxon>
        <taxon>Magnoliopsida</taxon>
        <taxon>eudicotyledons</taxon>
        <taxon>Gunneridae</taxon>
        <taxon>Pentapetalae</taxon>
        <taxon>rosids</taxon>
        <taxon>malvids</taxon>
        <taxon>Sapindales</taxon>
        <taxon>Rutaceae</taxon>
        <taxon>Aurantioideae</taxon>
        <taxon>Citrus</taxon>
    </lineage>
</organism>
<name>A0ACB8JNP5_CITSI</name>
<evidence type="ECO:0000313" key="2">
    <source>
        <dbReference type="Proteomes" id="UP000829398"/>
    </source>
</evidence>
<keyword evidence="2" id="KW-1185">Reference proteome</keyword>
<gene>
    <name evidence="1" type="ORF">KPL71_017317</name>
</gene>
<reference evidence="2" key="1">
    <citation type="journal article" date="2023" name="Hortic. Res.">
        <title>A chromosome-level phased genome enabling allele-level studies in sweet orange: a case study on citrus Huanglongbing tolerance.</title>
        <authorList>
            <person name="Wu B."/>
            <person name="Yu Q."/>
            <person name="Deng Z."/>
            <person name="Duan Y."/>
            <person name="Luo F."/>
            <person name="Gmitter F. Jr."/>
        </authorList>
    </citation>
    <scope>NUCLEOTIDE SEQUENCE [LARGE SCALE GENOMIC DNA]</scope>
    <source>
        <strain evidence="2">cv. Valencia</strain>
    </source>
</reference>
<comment type="caution">
    <text evidence="1">The sequence shown here is derived from an EMBL/GenBank/DDBJ whole genome shotgun (WGS) entry which is preliminary data.</text>
</comment>